<proteinExistence type="inferred from homology"/>
<comment type="subcellular location">
    <subcellularLocation>
        <location evidence="1">Membrane</location>
        <topology evidence="1">Multi-pass membrane protein</topology>
    </subcellularLocation>
</comment>
<evidence type="ECO:0000256" key="8">
    <source>
        <dbReference type="ARBA" id="ARBA00034651"/>
    </source>
</evidence>
<evidence type="ECO:0000256" key="7">
    <source>
        <dbReference type="ARBA" id="ARBA00023136"/>
    </source>
</evidence>
<dbReference type="PRINTS" id="PR00783">
    <property type="entry name" value="MINTRINSICP"/>
</dbReference>
<keyword evidence="5" id="KW-0677">Repeat</keyword>
<evidence type="ECO:0000313" key="12">
    <source>
        <dbReference type="Proteomes" id="UP000027195"/>
    </source>
</evidence>
<feature type="transmembrane region" description="Helical" evidence="10">
    <location>
        <begin position="280"/>
        <end position="297"/>
    </location>
</feature>
<keyword evidence="12" id="KW-1185">Reference proteome</keyword>
<evidence type="ECO:0000256" key="3">
    <source>
        <dbReference type="ARBA" id="ARBA00022448"/>
    </source>
</evidence>
<keyword evidence="3 9" id="KW-0813">Transport</keyword>
<feature type="transmembrane region" description="Helical" evidence="10">
    <location>
        <begin position="76"/>
        <end position="99"/>
    </location>
</feature>
<dbReference type="Proteomes" id="UP000027195">
    <property type="component" value="Unassembled WGS sequence"/>
</dbReference>
<comment type="catalytic activity">
    <reaction evidence="8">
        <text>H2O(in) = H2O(out)</text>
        <dbReference type="Rhea" id="RHEA:29667"/>
        <dbReference type="ChEBI" id="CHEBI:15377"/>
    </reaction>
</comment>
<feature type="transmembrane region" description="Helical" evidence="10">
    <location>
        <begin position="151"/>
        <end position="170"/>
    </location>
</feature>
<dbReference type="AlphaFoldDB" id="A0A067M833"/>
<dbReference type="InParanoid" id="A0A067M833"/>
<accession>A0A067M833</accession>
<keyword evidence="7 10" id="KW-0472">Membrane</keyword>
<evidence type="ECO:0000256" key="5">
    <source>
        <dbReference type="ARBA" id="ARBA00022737"/>
    </source>
</evidence>
<dbReference type="Gene3D" id="1.20.1080.10">
    <property type="entry name" value="Glycerol uptake facilitator protein"/>
    <property type="match status" value="1"/>
</dbReference>
<dbReference type="GO" id="GO:0015254">
    <property type="term" value="F:glycerol channel activity"/>
    <property type="evidence" value="ECO:0007669"/>
    <property type="project" value="TreeGrafter"/>
</dbReference>
<dbReference type="InterPro" id="IPR023271">
    <property type="entry name" value="Aquaporin-like"/>
</dbReference>
<evidence type="ECO:0000256" key="4">
    <source>
        <dbReference type="ARBA" id="ARBA00022692"/>
    </source>
</evidence>
<dbReference type="InterPro" id="IPR050363">
    <property type="entry name" value="MIP/Aquaporin"/>
</dbReference>
<dbReference type="SUPFAM" id="SSF81338">
    <property type="entry name" value="Aquaporin-like"/>
    <property type="match status" value="1"/>
</dbReference>
<evidence type="ECO:0000256" key="10">
    <source>
        <dbReference type="SAM" id="Phobius"/>
    </source>
</evidence>
<evidence type="ECO:0000256" key="2">
    <source>
        <dbReference type="ARBA" id="ARBA00006175"/>
    </source>
</evidence>
<dbReference type="InterPro" id="IPR000425">
    <property type="entry name" value="MIP"/>
</dbReference>
<dbReference type="GO" id="GO:0015250">
    <property type="term" value="F:water channel activity"/>
    <property type="evidence" value="ECO:0007669"/>
    <property type="project" value="TreeGrafter"/>
</dbReference>
<protein>
    <recommendedName>
        <fullName evidence="13">Aquaporin</fullName>
    </recommendedName>
</protein>
<evidence type="ECO:0000256" key="9">
    <source>
        <dbReference type="RuleBase" id="RU000477"/>
    </source>
</evidence>
<dbReference type="PANTHER" id="PTHR43829">
    <property type="entry name" value="AQUAPORIN OR AQUAGLYCEROPORIN RELATED"/>
    <property type="match status" value="1"/>
</dbReference>
<dbReference type="OrthoDB" id="3222at2759"/>
<keyword evidence="4 9" id="KW-0812">Transmembrane</keyword>
<name>A0A067M833_BOTB1</name>
<gene>
    <name evidence="11" type="ORF">BOTBODRAFT_192203</name>
</gene>
<evidence type="ECO:0008006" key="13">
    <source>
        <dbReference type="Google" id="ProtNLM"/>
    </source>
</evidence>
<dbReference type="STRING" id="930990.A0A067M833"/>
<evidence type="ECO:0000256" key="1">
    <source>
        <dbReference type="ARBA" id="ARBA00004141"/>
    </source>
</evidence>
<keyword evidence="6 10" id="KW-1133">Transmembrane helix</keyword>
<organism evidence="11 12">
    <name type="scientific">Botryobasidium botryosum (strain FD-172 SS1)</name>
    <dbReference type="NCBI Taxonomy" id="930990"/>
    <lineage>
        <taxon>Eukaryota</taxon>
        <taxon>Fungi</taxon>
        <taxon>Dikarya</taxon>
        <taxon>Basidiomycota</taxon>
        <taxon>Agaricomycotina</taxon>
        <taxon>Agaricomycetes</taxon>
        <taxon>Cantharellales</taxon>
        <taxon>Botryobasidiaceae</taxon>
        <taxon>Botryobasidium</taxon>
    </lineage>
</organism>
<evidence type="ECO:0000313" key="11">
    <source>
        <dbReference type="EMBL" id="KDQ07741.1"/>
    </source>
</evidence>
<dbReference type="EMBL" id="KL198101">
    <property type="protein sequence ID" value="KDQ07741.1"/>
    <property type="molecule type" value="Genomic_DNA"/>
</dbReference>
<evidence type="ECO:0000256" key="6">
    <source>
        <dbReference type="ARBA" id="ARBA00022989"/>
    </source>
</evidence>
<feature type="transmembrane region" description="Helical" evidence="10">
    <location>
        <begin position="111"/>
        <end position="139"/>
    </location>
</feature>
<dbReference type="GO" id="GO:0005886">
    <property type="term" value="C:plasma membrane"/>
    <property type="evidence" value="ECO:0007669"/>
    <property type="project" value="TreeGrafter"/>
</dbReference>
<feature type="transmembrane region" description="Helical" evidence="10">
    <location>
        <begin position="226"/>
        <end position="246"/>
    </location>
</feature>
<reference evidence="12" key="1">
    <citation type="journal article" date="2014" name="Proc. Natl. Acad. Sci. U.S.A.">
        <title>Extensive sampling of basidiomycete genomes demonstrates inadequacy of the white-rot/brown-rot paradigm for wood decay fungi.</title>
        <authorList>
            <person name="Riley R."/>
            <person name="Salamov A.A."/>
            <person name="Brown D.W."/>
            <person name="Nagy L.G."/>
            <person name="Floudas D."/>
            <person name="Held B.W."/>
            <person name="Levasseur A."/>
            <person name="Lombard V."/>
            <person name="Morin E."/>
            <person name="Otillar R."/>
            <person name="Lindquist E.A."/>
            <person name="Sun H."/>
            <person name="LaButti K.M."/>
            <person name="Schmutz J."/>
            <person name="Jabbour D."/>
            <person name="Luo H."/>
            <person name="Baker S.E."/>
            <person name="Pisabarro A.G."/>
            <person name="Walton J.D."/>
            <person name="Blanchette R.A."/>
            <person name="Henrissat B."/>
            <person name="Martin F."/>
            <person name="Cullen D."/>
            <person name="Hibbett D.S."/>
            <person name="Grigoriev I.V."/>
        </authorList>
    </citation>
    <scope>NUCLEOTIDE SEQUENCE [LARGE SCALE GENOMIC DNA]</scope>
    <source>
        <strain evidence="12">FD-172 SS1</strain>
    </source>
</reference>
<comment type="similarity">
    <text evidence="2 9">Belongs to the MIP/aquaporin (TC 1.A.8) family.</text>
</comment>
<dbReference type="HOGENOM" id="CLU_909090_0_0_1"/>
<dbReference type="Pfam" id="PF00230">
    <property type="entry name" value="MIP"/>
    <property type="match status" value="1"/>
</dbReference>
<dbReference type="PANTHER" id="PTHR43829:SF9">
    <property type="entry name" value="AQUAPORIN-9"/>
    <property type="match status" value="1"/>
</dbReference>
<sequence length="326" mass="36025">MKLEVEPEHVIFLAPFFSLKSPANEAEDTYRNINMKNLEDYTLDRTFEHTPPVRDRALLPRGLNLLRNIWDLRTTYWAEFLSTLITTVACIAGGCQAGLLGEDEKSSSSSAIFGVTLGFVFGSHTGGFGNPILTVAMTLARRISPRKAGTYMAMQFAGALVGATAAYMYYSPAVDEFEGGRGIRTASGSAKFFLSVYIPDALPSGYIDSLAFHIIAQNLLVLGQSFYIPVDFCYYFIIMPFLFTHYAMSNHVNPARDLASCIVLHIAGYGSQVWTQGSMLYWPITVITTTITAIFGVREGVSLDQEVKRAEEEDLRSQLETGALRV</sequence>